<dbReference type="Gene3D" id="1.10.510.10">
    <property type="entry name" value="Transferase(Phosphotransferase) domain 1"/>
    <property type="match status" value="1"/>
</dbReference>
<evidence type="ECO:0000256" key="3">
    <source>
        <dbReference type="ARBA" id="ARBA00022777"/>
    </source>
</evidence>
<keyword evidence="2" id="KW-0547">Nucleotide-binding</keyword>
<gene>
    <name evidence="6" type="ORF">RS030_111777</name>
</gene>
<accession>A0AAV9Y397</accession>
<evidence type="ECO:0000256" key="1">
    <source>
        <dbReference type="ARBA" id="ARBA00022679"/>
    </source>
</evidence>
<keyword evidence="3 6" id="KW-0418">Kinase</keyword>
<evidence type="ECO:0000313" key="6">
    <source>
        <dbReference type="EMBL" id="KAK6591055.1"/>
    </source>
</evidence>
<name>A0AAV9Y397_9CRYT</name>
<dbReference type="InterPro" id="IPR011009">
    <property type="entry name" value="Kinase-like_dom_sf"/>
</dbReference>
<dbReference type="PANTHER" id="PTHR44329:SF288">
    <property type="entry name" value="MITOGEN-ACTIVATED PROTEIN KINASE KINASE KINASE 20"/>
    <property type="match status" value="1"/>
</dbReference>
<keyword evidence="1" id="KW-0808">Transferase</keyword>
<evidence type="ECO:0000256" key="4">
    <source>
        <dbReference type="ARBA" id="ARBA00022840"/>
    </source>
</evidence>
<sequence length="550" mass="63224">MNLCSIGRDCFVEVRVKVSDCLNFNAYTFQRKGGISHPNLSKYVRNYNCYNLNYNQKRDCVTSRRDYITGKNDLGFLTVRNRVESVRTNESINKFTTPKKNGKSQYCDNSLPTTRFSSVTERSISTANEYTPTSNNEKIVFPHPYILTNHLSPKKSNNGTNLLKKDQINKSKPSIPLLNLKFTKEDSLDLENKFGNIKNSNIIDNNENKVLELNSSKGSNKLRRDWEGVNILILAALHDRTIQNTKAKMERLTLYTKKSNIAGNSNQKFHIIEEGSFGKVYKGRYKNSDVAVKIPNIATMETDPFGVIERILREWKLLAKIKHPNVIGLKGGIILPNRHIWLLTSYINGCDLHSLRHKYNFDIPMGKSIRMVRQLVGVLDFLHTPSREKGIVIHRDIKPENIIVDCVNWDIFLCDFGDAEEIGSGNKSKLSGATWLYSPIELLSSDPMRMKAQTKQSYKYDEKWDIWSLGCVLQEFFGHSNPFEYIVDYSDNSDQIYHKLVKATKENKYNPYIPNNIHPIIRKIITMCLHVNPRMRPTANAILKMLSQLD</sequence>
<dbReference type="SMART" id="SM00220">
    <property type="entry name" value="S_TKc"/>
    <property type="match status" value="1"/>
</dbReference>
<reference evidence="6 7" key="1">
    <citation type="submission" date="2023-10" db="EMBL/GenBank/DDBJ databases">
        <title>Comparative genomics analysis reveals potential genetic determinants of host preference in Cryptosporidium xiaoi.</title>
        <authorList>
            <person name="Xiao L."/>
            <person name="Li J."/>
        </authorList>
    </citation>
    <scope>NUCLEOTIDE SEQUENCE [LARGE SCALE GENOMIC DNA]</scope>
    <source>
        <strain evidence="6 7">52996</strain>
    </source>
</reference>
<proteinExistence type="predicted"/>
<evidence type="ECO:0000259" key="5">
    <source>
        <dbReference type="PROSITE" id="PS50011"/>
    </source>
</evidence>
<dbReference type="InterPro" id="IPR008271">
    <property type="entry name" value="Ser/Thr_kinase_AS"/>
</dbReference>
<dbReference type="InterPro" id="IPR000719">
    <property type="entry name" value="Prot_kinase_dom"/>
</dbReference>
<dbReference type="Gene3D" id="3.30.200.20">
    <property type="entry name" value="Phosphorylase Kinase, domain 1"/>
    <property type="match status" value="1"/>
</dbReference>
<organism evidence="6 7">
    <name type="scientific">Cryptosporidium xiaoi</name>
    <dbReference type="NCBI Taxonomy" id="659607"/>
    <lineage>
        <taxon>Eukaryota</taxon>
        <taxon>Sar</taxon>
        <taxon>Alveolata</taxon>
        <taxon>Apicomplexa</taxon>
        <taxon>Conoidasida</taxon>
        <taxon>Coccidia</taxon>
        <taxon>Eucoccidiorida</taxon>
        <taxon>Eimeriorina</taxon>
        <taxon>Cryptosporidiidae</taxon>
        <taxon>Cryptosporidium</taxon>
    </lineage>
</organism>
<dbReference type="PANTHER" id="PTHR44329">
    <property type="entry name" value="SERINE/THREONINE-PROTEIN KINASE TNNI3K-RELATED"/>
    <property type="match status" value="1"/>
</dbReference>
<dbReference type="InterPro" id="IPR051681">
    <property type="entry name" value="Ser/Thr_Kinases-Pseudokinases"/>
</dbReference>
<dbReference type="PROSITE" id="PS50011">
    <property type="entry name" value="PROTEIN_KINASE_DOM"/>
    <property type="match status" value="1"/>
</dbReference>
<dbReference type="PROSITE" id="PS00108">
    <property type="entry name" value="PROTEIN_KINASE_ST"/>
    <property type="match status" value="1"/>
</dbReference>
<evidence type="ECO:0000256" key="2">
    <source>
        <dbReference type="ARBA" id="ARBA00022741"/>
    </source>
</evidence>
<protein>
    <submittedName>
        <fullName evidence="6">Ser Thr kinase</fullName>
    </submittedName>
</protein>
<keyword evidence="4" id="KW-0067">ATP-binding</keyword>
<dbReference type="Pfam" id="PF00069">
    <property type="entry name" value="Pkinase"/>
    <property type="match status" value="1"/>
</dbReference>
<dbReference type="GO" id="GO:0005524">
    <property type="term" value="F:ATP binding"/>
    <property type="evidence" value="ECO:0007669"/>
    <property type="project" value="UniProtKB-KW"/>
</dbReference>
<feature type="domain" description="Protein kinase" evidence="5">
    <location>
        <begin position="266"/>
        <end position="550"/>
    </location>
</feature>
<dbReference type="Proteomes" id="UP001311799">
    <property type="component" value="Unassembled WGS sequence"/>
</dbReference>
<dbReference type="EMBL" id="JAWDEY010000002">
    <property type="protein sequence ID" value="KAK6591055.1"/>
    <property type="molecule type" value="Genomic_DNA"/>
</dbReference>
<dbReference type="AlphaFoldDB" id="A0AAV9Y397"/>
<dbReference type="GO" id="GO:0004674">
    <property type="term" value="F:protein serine/threonine kinase activity"/>
    <property type="evidence" value="ECO:0007669"/>
    <property type="project" value="TreeGrafter"/>
</dbReference>
<comment type="caution">
    <text evidence="6">The sequence shown here is derived from an EMBL/GenBank/DDBJ whole genome shotgun (WGS) entry which is preliminary data.</text>
</comment>
<keyword evidence="7" id="KW-1185">Reference proteome</keyword>
<dbReference type="SUPFAM" id="SSF56112">
    <property type="entry name" value="Protein kinase-like (PK-like)"/>
    <property type="match status" value="1"/>
</dbReference>
<evidence type="ECO:0000313" key="7">
    <source>
        <dbReference type="Proteomes" id="UP001311799"/>
    </source>
</evidence>